<accession>A0A8J2SSD4</accession>
<dbReference type="AlphaFoldDB" id="A0A8J2SSD4"/>
<organism evidence="1 2">
    <name type="scientific">Pelagomonas calceolata</name>
    <dbReference type="NCBI Taxonomy" id="35677"/>
    <lineage>
        <taxon>Eukaryota</taxon>
        <taxon>Sar</taxon>
        <taxon>Stramenopiles</taxon>
        <taxon>Ochrophyta</taxon>
        <taxon>Pelagophyceae</taxon>
        <taxon>Pelagomonadales</taxon>
        <taxon>Pelagomonadaceae</taxon>
        <taxon>Pelagomonas</taxon>
    </lineage>
</organism>
<dbReference type="EMBL" id="CAKKNE010000006">
    <property type="protein sequence ID" value="CAH0379203.1"/>
    <property type="molecule type" value="Genomic_DNA"/>
</dbReference>
<proteinExistence type="predicted"/>
<sequence length="123" mass="13159">MAKATAKVPTTGKEDLSGWEKKALLLFIAAVLIDILGVLDQSMPALDCIYGPASAALMKKLFNSKAGAAVAMVEESVPGLDWIPTATITWCAWTYSCWNAEAKQKKQQAKAKKHDIPVATPIG</sequence>
<gene>
    <name evidence="1" type="ORF">PECAL_6P08050</name>
</gene>
<dbReference type="Proteomes" id="UP000789595">
    <property type="component" value="Unassembled WGS sequence"/>
</dbReference>
<evidence type="ECO:0000313" key="2">
    <source>
        <dbReference type="Proteomes" id="UP000789595"/>
    </source>
</evidence>
<reference evidence="1" key="1">
    <citation type="submission" date="2021-11" db="EMBL/GenBank/DDBJ databases">
        <authorList>
            <consortium name="Genoscope - CEA"/>
            <person name="William W."/>
        </authorList>
    </citation>
    <scope>NUCLEOTIDE SEQUENCE</scope>
</reference>
<protein>
    <submittedName>
        <fullName evidence="1">Uncharacterized protein</fullName>
    </submittedName>
</protein>
<dbReference type="OrthoDB" id="192262at2759"/>
<comment type="caution">
    <text evidence="1">The sequence shown here is derived from an EMBL/GenBank/DDBJ whole genome shotgun (WGS) entry which is preliminary data.</text>
</comment>
<evidence type="ECO:0000313" key="1">
    <source>
        <dbReference type="EMBL" id="CAH0379203.1"/>
    </source>
</evidence>
<name>A0A8J2SSD4_9STRA</name>
<keyword evidence="2" id="KW-1185">Reference proteome</keyword>